<dbReference type="InterPro" id="IPR012349">
    <property type="entry name" value="Split_barrel_FMN-bd"/>
</dbReference>
<gene>
    <name evidence="3" type="ORF">ACFQVC_34230</name>
</gene>
<accession>A0ABW2JUF3</accession>
<sequence length="180" mass="19961">MGTSALATHIAEKYVSDRLGPAETELIQAADCFYLATANASGEPDCSYKGGLPGFVQVPRPEVLLFPSYDGNGMFRSLGNITENPQVGLLFIDYGKPIKLRVNGIAQLSTDPRLLGLFHEADAVVQVDITRVFENCPRYLHDTRRGRHSDYAPRPGHIPPDPEWKLKSEYEGLVHLRNPQ</sequence>
<evidence type="ECO:0000313" key="3">
    <source>
        <dbReference type="EMBL" id="MFC7309254.1"/>
    </source>
</evidence>
<organism evidence="3 4">
    <name type="scientific">Streptomyces monticola</name>
    <dbReference type="NCBI Taxonomy" id="2666263"/>
    <lineage>
        <taxon>Bacteria</taxon>
        <taxon>Bacillati</taxon>
        <taxon>Actinomycetota</taxon>
        <taxon>Actinomycetes</taxon>
        <taxon>Kitasatosporales</taxon>
        <taxon>Streptomycetaceae</taxon>
        <taxon>Streptomyces</taxon>
    </lineage>
</organism>
<name>A0ABW2JUF3_9ACTN</name>
<dbReference type="RefSeq" id="WP_381838005.1">
    <property type="nucleotide sequence ID" value="NZ_JBHTCF010000020.1"/>
</dbReference>
<dbReference type="Proteomes" id="UP001596523">
    <property type="component" value="Unassembled WGS sequence"/>
</dbReference>
<evidence type="ECO:0000259" key="2">
    <source>
        <dbReference type="Pfam" id="PF01243"/>
    </source>
</evidence>
<proteinExistence type="predicted"/>
<evidence type="ECO:0000313" key="4">
    <source>
        <dbReference type="Proteomes" id="UP001596523"/>
    </source>
</evidence>
<dbReference type="EMBL" id="JBHTCF010000020">
    <property type="protein sequence ID" value="MFC7309254.1"/>
    <property type="molecule type" value="Genomic_DNA"/>
</dbReference>
<dbReference type="InterPro" id="IPR011576">
    <property type="entry name" value="Pyridox_Oxase_N"/>
</dbReference>
<keyword evidence="4" id="KW-1185">Reference proteome</keyword>
<protein>
    <submittedName>
        <fullName evidence="3">Pyridoxamine 5'-phosphate oxidase family protein</fullName>
    </submittedName>
</protein>
<dbReference type="PANTHER" id="PTHR42815">
    <property type="entry name" value="FAD-BINDING, PUTATIVE (AFU_ORTHOLOGUE AFUA_6G07600)-RELATED"/>
    <property type="match status" value="1"/>
</dbReference>
<dbReference type="SUPFAM" id="SSF50475">
    <property type="entry name" value="FMN-binding split barrel"/>
    <property type="match status" value="1"/>
</dbReference>
<feature type="domain" description="Pyridoxamine 5'-phosphate oxidase N-terminal" evidence="2">
    <location>
        <begin position="24"/>
        <end position="118"/>
    </location>
</feature>
<evidence type="ECO:0000256" key="1">
    <source>
        <dbReference type="SAM" id="MobiDB-lite"/>
    </source>
</evidence>
<comment type="caution">
    <text evidence="3">The sequence shown here is derived from an EMBL/GenBank/DDBJ whole genome shotgun (WGS) entry which is preliminary data.</text>
</comment>
<reference evidence="4" key="1">
    <citation type="journal article" date="2019" name="Int. J. Syst. Evol. Microbiol.">
        <title>The Global Catalogue of Microorganisms (GCM) 10K type strain sequencing project: providing services to taxonomists for standard genome sequencing and annotation.</title>
        <authorList>
            <consortium name="The Broad Institute Genomics Platform"/>
            <consortium name="The Broad Institute Genome Sequencing Center for Infectious Disease"/>
            <person name="Wu L."/>
            <person name="Ma J."/>
        </authorList>
    </citation>
    <scope>NUCLEOTIDE SEQUENCE [LARGE SCALE GENOMIC DNA]</scope>
    <source>
        <strain evidence="4">SYNS20</strain>
    </source>
</reference>
<dbReference type="PANTHER" id="PTHR42815:SF2">
    <property type="entry name" value="FAD-BINDING, PUTATIVE (AFU_ORTHOLOGUE AFUA_6G07600)-RELATED"/>
    <property type="match status" value="1"/>
</dbReference>
<dbReference type="Gene3D" id="2.30.110.10">
    <property type="entry name" value="Electron Transport, Fmn-binding Protein, Chain A"/>
    <property type="match status" value="1"/>
</dbReference>
<feature type="region of interest" description="Disordered" evidence="1">
    <location>
        <begin position="144"/>
        <end position="164"/>
    </location>
</feature>
<dbReference type="Pfam" id="PF01243">
    <property type="entry name" value="PNPOx_N"/>
    <property type="match status" value="1"/>
</dbReference>